<organism evidence="8 9">
    <name type="scientific">Brevibacterium luteolum</name>
    <dbReference type="NCBI Taxonomy" id="199591"/>
    <lineage>
        <taxon>Bacteria</taxon>
        <taxon>Bacillati</taxon>
        <taxon>Actinomycetota</taxon>
        <taxon>Actinomycetes</taxon>
        <taxon>Micrococcales</taxon>
        <taxon>Brevibacteriaceae</taxon>
        <taxon>Brevibacterium</taxon>
    </lineage>
</organism>
<feature type="region of interest" description="Disordered" evidence="6">
    <location>
        <begin position="470"/>
        <end position="489"/>
    </location>
</feature>
<dbReference type="NCBIfam" id="TIGR00543">
    <property type="entry name" value="isochor_syn"/>
    <property type="match status" value="1"/>
</dbReference>
<name>A0A849AQK6_9MICO</name>
<dbReference type="RefSeq" id="WP_170273251.1">
    <property type="nucleotide sequence ID" value="NZ_BAAAKH010000002.1"/>
</dbReference>
<evidence type="ECO:0000259" key="7">
    <source>
        <dbReference type="Pfam" id="PF00425"/>
    </source>
</evidence>
<evidence type="ECO:0000256" key="2">
    <source>
        <dbReference type="ARBA" id="ARBA00005297"/>
    </source>
</evidence>
<feature type="domain" description="Chorismate-utilising enzyme C-terminal" evidence="7">
    <location>
        <begin position="194"/>
        <end position="449"/>
    </location>
</feature>
<reference evidence="8 9" key="1">
    <citation type="submission" date="2020-05" db="EMBL/GenBank/DDBJ databases">
        <title>MicrobeNet Type strains.</title>
        <authorList>
            <person name="Nicholson A.C."/>
        </authorList>
    </citation>
    <scope>NUCLEOTIDE SEQUENCE [LARGE SCALE GENOMIC DNA]</scope>
    <source>
        <strain evidence="8 9">CCUG 46604</strain>
    </source>
</reference>
<dbReference type="EC" id="5.4.4.2" evidence="3"/>
<evidence type="ECO:0000313" key="8">
    <source>
        <dbReference type="EMBL" id="NNG78072.1"/>
    </source>
</evidence>
<evidence type="ECO:0000256" key="5">
    <source>
        <dbReference type="ARBA" id="ARBA00041564"/>
    </source>
</evidence>
<comment type="similarity">
    <text evidence="2">Belongs to the isochorismate synthase family.</text>
</comment>
<keyword evidence="4 8" id="KW-0413">Isomerase</keyword>
<dbReference type="PANTHER" id="PTHR42839">
    <property type="entry name" value="ISOCHORISMATE SYNTHASE ENTC"/>
    <property type="match status" value="1"/>
</dbReference>
<comment type="catalytic activity">
    <reaction evidence="1">
        <text>chorismate = isochorismate</text>
        <dbReference type="Rhea" id="RHEA:18985"/>
        <dbReference type="ChEBI" id="CHEBI:29748"/>
        <dbReference type="ChEBI" id="CHEBI:29780"/>
        <dbReference type="EC" id="5.4.4.2"/>
    </reaction>
</comment>
<evidence type="ECO:0000256" key="4">
    <source>
        <dbReference type="ARBA" id="ARBA00023235"/>
    </source>
</evidence>
<dbReference type="SUPFAM" id="SSF56322">
    <property type="entry name" value="ADC synthase"/>
    <property type="match status" value="1"/>
</dbReference>
<dbReference type="PANTHER" id="PTHR42839:SF2">
    <property type="entry name" value="ISOCHORISMATE SYNTHASE ENTC"/>
    <property type="match status" value="1"/>
</dbReference>
<evidence type="ECO:0000256" key="6">
    <source>
        <dbReference type="SAM" id="MobiDB-lite"/>
    </source>
</evidence>
<proteinExistence type="inferred from homology"/>
<dbReference type="InterPro" id="IPR005801">
    <property type="entry name" value="ADC_synthase"/>
</dbReference>
<evidence type="ECO:0000313" key="9">
    <source>
        <dbReference type="Proteomes" id="UP000549517"/>
    </source>
</evidence>
<dbReference type="Proteomes" id="UP000549517">
    <property type="component" value="Unassembled WGS sequence"/>
</dbReference>
<dbReference type="AlphaFoldDB" id="A0A849AQK6"/>
<dbReference type="EMBL" id="JABEMC010000001">
    <property type="protein sequence ID" value="NNG78072.1"/>
    <property type="molecule type" value="Genomic_DNA"/>
</dbReference>
<dbReference type="Pfam" id="PF00425">
    <property type="entry name" value="Chorismate_bind"/>
    <property type="match status" value="1"/>
</dbReference>
<evidence type="ECO:0000256" key="3">
    <source>
        <dbReference type="ARBA" id="ARBA00012824"/>
    </source>
</evidence>
<dbReference type="Gene3D" id="3.60.120.10">
    <property type="entry name" value="Anthranilate synthase"/>
    <property type="match status" value="1"/>
</dbReference>
<dbReference type="GO" id="GO:0008909">
    <property type="term" value="F:isochorismate synthase activity"/>
    <property type="evidence" value="ECO:0007669"/>
    <property type="project" value="UniProtKB-EC"/>
</dbReference>
<accession>A0A849AQK6</accession>
<gene>
    <name evidence="8" type="ORF">HLA91_01590</name>
</gene>
<protein>
    <recommendedName>
        <fullName evidence="3">isochorismate synthase</fullName>
        <ecNumber evidence="3">5.4.4.2</ecNumber>
    </recommendedName>
    <alternativeName>
        <fullName evidence="5">Isochorismate mutase</fullName>
    </alternativeName>
</protein>
<comment type="caution">
    <text evidence="8">The sequence shown here is derived from an EMBL/GenBank/DDBJ whole genome shotgun (WGS) entry which is preliminary data.</text>
</comment>
<evidence type="ECO:0000256" key="1">
    <source>
        <dbReference type="ARBA" id="ARBA00000799"/>
    </source>
</evidence>
<dbReference type="InterPro" id="IPR015890">
    <property type="entry name" value="Chorismate_C"/>
</dbReference>
<feature type="compositionally biased region" description="Low complexity" evidence="6">
    <location>
        <begin position="471"/>
        <end position="481"/>
    </location>
</feature>
<sequence>MDRIDVSDDDPGLPRFAVRSWFIDGLSPHAPVPFTHGLPTTPQEFISQLPAAGFSCWVRHTSGLVGFGRAARLTATGARRFADLDRAWQQIVATSTIDDPVGLPGSGLACFSAVTFSAQSQATSVIDIPRYLLGRRDGRVWLTSIEPLSAGARTADPAGNGDGSDDGELVLAPTPIRRPVGATRKPGHTTGADYLDIVAQASALMREQTGAQALKKVVLARDELIETPDEIDVRALLAALNTAYPGCWTFDVAGLIGATPELLVGVEDGRVTTRVLAGTYRVEDDPRAELAAARELLGKAKDQEEHRYAIESIVAPLTRLTDQLHVDEEPHLLQLANVIHLASDAHGTLTARDGRVPTALAVAEAVHPTAAIGGVPTQLAAATIAEYERTDRGRFSGPVGWMDAAGNGQFGIALRCGQFEARNRIRLFAGAGIMPDSDPLTELVETGAKFAPMRTALGIDPQAAIAEERAAAMPTDAAPTAAEREGSHA</sequence>
<dbReference type="InterPro" id="IPR004561">
    <property type="entry name" value="IsoChor_synthase"/>
</dbReference>